<protein>
    <submittedName>
        <fullName evidence="1">Uncharacterized protein</fullName>
    </submittedName>
</protein>
<proteinExistence type="predicted"/>
<gene>
    <name evidence="1" type="ORF">GCM10011571_35060</name>
</gene>
<accession>A0A8J2VL76</accession>
<evidence type="ECO:0000313" key="2">
    <source>
        <dbReference type="Proteomes" id="UP000625210"/>
    </source>
</evidence>
<comment type="caution">
    <text evidence="1">The sequence shown here is derived from an EMBL/GenBank/DDBJ whole genome shotgun (WGS) entry which is preliminary data.</text>
</comment>
<keyword evidence="2" id="KW-1185">Reference proteome</keyword>
<sequence>MSTRLDGKEAFAPVTLRINGHTIPWLKNYSEVIINGTWTCNALSGGGTAQPERMARKQCFNGTPTEDAISAHTLSEDDALPEA</sequence>
<organism evidence="1 2">
    <name type="scientific">Marinithermofilum abyssi</name>
    <dbReference type="NCBI Taxonomy" id="1571185"/>
    <lineage>
        <taxon>Bacteria</taxon>
        <taxon>Bacillati</taxon>
        <taxon>Bacillota</taxon>
        <taxon>Bacilli</taxon>
        <taxon>Bacillales</taxon>
        <taxon>Thermoactinomycetaceae</taxon>
        <taxon>Marinithermofilum</taxon>
    </lineage>
</organism>
<evidence type="ECO:0000313" key="1">
    <source>
        <dbReference type="EMBL" id="GGE29874.1"/>
    </source>
</evidence>
<dbReference type="EMBL" id="BMHQ01000025">
    <property type="protein sequence ID" value="GGE29874.1"/>
    <property type="molecule type" value="Genomic_DNA"/>
</dbReference>
<dbReference type="AlphaFoldDB" id="A0A8J2VL76"/>
<name>A0A8J2VL76_9BACL</name>
<reference evidence="1" key="1">
    <citation type="journal article" date="2014" name="Int. J. Syst. Evol. Microbiol.">
        <title>Complete genome sequence of Corynebacterium casei LMG S-19264T (=DSM 44701T), isolated from a smear-ripened cheese.</title>
        <authorList>
            <consortium name="US DOE Joint Genome Institute (JGI-PGF)"/>
            <person name="Walter F."/>
            <person name="Albersmeier A."/>
            <person name="Kalinowski J."/>
            <person name="Ruckert C."/>
        </authorList>
    </citation>
    <scope>NUCLEOTIDE SEQUENCE</scope>
    <source>
        <strain evidence="1">CGMCC 1.15179</strain>
    </source>
</reference>
<dbReference type="Proteomes" id="UP000625210">
    <property type="component" value="Unassembled WGS sequence"/>
</dbReference>
<reference evidence="1" key="2">
    <citation type="submission" date="2020-09" db="EMBL/GenBank/DDBJ databases">
        <authorList>
            <person name="Sun Q."/>
            <person name="Zhou Y."/>
        </authorList>
    </citation>
    <scope>NUCLEOTIDE SEQUENCE</scope>
    <source>
        <strain evidence="1">CGMCC 1.15179</strain>
    </source>
</reference>